<comment type="cofactor">
    <cofactor evidence="1">
        <name>[3Fe-4S] cluster</name>
        <dbReference type="ChEBI" id="CHEBI:21137"/>
    </cofactor>
</comment>
<dbReference type="EMBL" id="JNFP01000006">
    <property type="protein sequence ID" value="KIA65743.1"/>
    <property type="molecule type" value="Genomic_DNA"/>
</dbReference>
<dbReference type="Gene3D" id="3.30.70.20">
    <property type="match status" value="1"/>
</dbReference>
<proteinExistence type="predicted"/>
<evidence type="ECO:0000256" key="4">
    <source>
        <dbReference type="ARBA" id="ARBA00022982"/>
    </source>
</evidence>
<accession>A0ABR4ZKG1</accession>
<dbReference type="RefSeq" id="WP_043666086.1">
    <property type="nucleotide sequence ID" value="NZ_BDCI01000021.1"/>
</dbReference>
<evidence type="ECO:0000313" key="11">
    <source>
        <dbReference type="Proteomes" id="UP000031364"/>
    </source>
</evidence>
<name>A0ABR4ZKG1_9NOCA</name>
<organism evidence="10 11">
    <name type="scientific">Nocardia vulneris</name>
    <dbReference type="NCBI Taxonomy" id="1141657"/>
    <lineage>
        <taxon>Bacteria</taxon>
        <taxon>Bacillati</taxon>
        <taxon>Actinomycetota</taxon>
        <taxon>Actinomycetes</taxon>
        <taxon>Mycobacteriales</taxon>
        <taxon>Nocardiaceae</taxon>
        <taxon>Nocardia</taxon>
    </lineage>
</organism>
<keyword evidence="6 8" id="KW-0411">Iron-sulfur</keyword>
<evidence type="ECO:0000313" key="10">
    <source>
        <dbReference type="EMBL" id="KIA65743.1"/>
    </source>
</evidence>
<dbReference type="InterPro" id="IPR017896">
    <property type="entry name" value="4Fe4S_Fe-S-bd"/>
</dbReference>
<sequence>MKITVDRDRCVGAGMCALLAPAVFDQDTADGRVWLLDAAPPPGQHTAAREAEQTCPSAAISVTTATDS</sequence>
<evidence type="ECO:0000256" key="7">
    <source>
        <dbReference type="ARBA" id="ARBA00023291"/>
    </source>
</evidence>
<dbReference type="SUPFAM" id="SSF54862">
    <property type="entry name" value="4Fe-4S ferredoxins"/>
    <property type="match status" value="1"/>
</dbReference>
<evidence type="ECO:0000256" key="3">
    <source>
        <dbReference type="ARBA" id="ARBA00022723"/>
    </source>
</evidence>
<keyword evidence="5 8" id="KW-0408">Iron</keyword>
<protein>
    <recommendedName>
        <fullName evidence="8">Ferredoxin</fullName>
    </recommendedName>
</protein>
<keyword evidence="4 8" id="KW-0249">Electron transport</keyword>
<feature type="domain" description="4Fe-4S ferredoxin-type" evidence="9">
    <location>
        <begin position="1"/>
        <end position="29"/>
    </location>
</feature>
<dbReference type="PROSITE" id="PS51379">
    <property type="entry name" value="4FE4S_FER_2"/>
    <property type="match status" value="1"/>
</dbReference>
<dbReference type="Pfam" id="PF13370">
    <property type="entry name" value="Fer4_13"/>
    <property type="match status" value="1"/>
</dbReference>
<gene>
    <name evidence="10" type="ORF">FG87_06855</name>
</gene>
<evidence type="ECO:0000256" key="2">
    <source>
        <dbReference type="ARBA" id="ARBA00022448"/>
    </source>
</evidence>
<keyword evidence="2 8" id="KW-0813">Transport</keyword>
<keyword evidence="11" id="KW-1185">Reference proteome</keyword>
<keyword evidence="7" id="KW-0003">3Fe-4S</keyword>
<evidence type="ECO:0000259" key="9">
    <source>
        <dbReference type="PROSITE" id="PS51379"/>
    </source>
</evidence>
<dbReference type="PANTHER" id="PTHR36923">
    <property type="entry name" value="FERREDOXIN"/>
    <property type="match status" value="1"/>
</dbReference>
<reference evidence="10 11" key="1">
    <citation type="journal article" date="2014" name="Int. J. Syst. Evol. Microbiol.">
        <title>Nocardia vulneris sp. nov., isolated from wounds of human patients in North America.</title>
        <authorList>
            <person name="Lasker B.A."/>
            <person name="Bell M."/>
            <person name="Klenk H.P."/>
            <person name="Sproer C."/>
            <person name="Schumann C."/>
            <person name="Schumann P."/>
            <person name="Brown J.M."/>
        </authorList>
    </citation>
    <scope>NUCLEOTIDE SEQUENCE [LARGE SCALE GENOMIC DNA]</scope>
    <source>
        <strain evidence="10 11">W9851</strain>
    </source>
</reference>
<evidence type="ECO:0000256" key="6">
    <source>
        <dbReference type="ARBA" id="ARBA00023014"/>
    </source>
</evidence>
<evidence type="ECO:0000256" key="8">
    <source>
        <dbReference type="RuleBase" id="RU368020"/>
    </source>
</evidence>
<comment type="function">
    <text evidence="8">Ferredoxins are iron-sulfur proteins that transfer electrons in a wide variety of metabolic reactions.</text>
</comment>
<dbReference type="InterPro" id="IPR051269">
    <property type="entry name" value="Fe-S_cluster_ET"/>
</dbReference>
<keyword evidence="3 8" id="KW-0479">Metal-binding</keyword>
<dbReference type="PANTHER" id="PTHR36923:SF3">
    <property type="entry name" value="FERREDOXIN"/>
    <property type="match status" value="1"/>
</dbReference>
<evidence type="ECO:0000256" key="1">
    <source>
        <dbReference type="ARBA" id="ARBA00001927"/>
    </source>
</evidence>
<dbReference type="PRINTS" id="PR00352">
    <property type="entry name" value="3FE4SFRDOXIN"/>
</dbReference>
<evidence type="ECO:0000256" key="5">
    <source>
        <dbReference type="ARBA" id="ARBA00023004"/>
    </source>
</evidence>
<dbReference type="Proteomes" id="UP000031364">
    <property type="component" value="Unassembled WGS sequence"/>
</dbReference>
<comment type="caution">
    <text evidence="10">The sequence shown here is derived from an EMBL/GenBank/DDBJ whole genome shotgun (WGS) entry which is preliminary data.</text>
</comment>
<dbReference type="InterPro" id="IPR001080">
    <property type="entry name" value="3Fe4S_ferredoxin"/>
</dbReference>